<protein>
    <submittedName>
        <fullName evidence="1">Uncharacterized protein</fullName>
    </submittedName>
</protein>
<comment type="caution">
    <text evidence="1">The sequence shown here is derived from an EMBL/GenBank/DDBJ whole genome shotgun (WGS) entry which is preliminary data.</text>
</comment>
<gene>
    <name evidence="1" type="ORF">VNO77_15401</name>
</gene>
<dbReference type="InterPro" id="IPR045012">
    <property type="entry name" value="NLP"/>
</dbReference>
<dbReference type="AlphaFoldDB" id="A0AAN9QSC8"/>
<accession>A0AAN9QSC8</accession>
<dbReference type="GO" id="GO:0003700">
    <property type="term" value="F:DNA-binding transcription factor activity"/>
    <property type="evidence" value="ECO:0007669"/>
    <property type="project" value="InterPro"/>
</dbReference>
<dbReference type="PANTHER" id="PTHR32002:SF75">
    <property type="entry name" value="PLANT REGULATOR RWP-RK FAMILY PROTEIN"/>
    <property type="match status" value="1"/>
</dbReference>
<dbReference type="EMBL" id="JAYMYQ010000003">
    <property type="protein sequence ID" value="KAK7345036.1"/>
    <property type="molecule type" value="Genomic_DNA"/>
</dbReference>
<name>A0AAN9QSC8_CANGL</name>
<evidence type="ECO:0000313" key="2">
    <source>
        <dbReference type="Proteomes" id="UP001367508"/>
    </source>
</evidence>
<sequence length="150" mass="16878">MSFGKSLDDRVPRTLSFFKESADGGMLTQVWVSIKHGDEFILSTCEQPYMLDPKLEGNCEVSRTYTFSAKRKPGSYMGLPTRVFISMLLNGPPMLVTTIKLNTQVPCAVLELVTTKERPNFDRELEIVSHAVQVFAKTRTFFLPVDLPPS</sequence>
<proteinExistence type="predicted"/>
<reference evidence="1 2" key="1">
    <citation type="submission" date="2024-01" db="EMBL/GenBank/DDBJ databases">
        <title>The genomes of 5 underutilized Papilionoideae crops provide insights into root nodulation and disease resistanc.</title>
        <authorList>
            <person name="Jiang F."/>
        </authorList>
    </citation>
    <scope>NUCLEOTIDE SEQUENCE [LARGE SCALE GENOMIC DNA]</scope>
    <source>
        <strain evidence="1">LVBAO_FW01</strain>
        <tissue evidence="1">Leaves</tissue>
    </source>
</reference>
<dbReference type="Proteomes" id="UP001367508">
    <property type="component" value="Unassembled WGS sequence"/>
</dbReference>
<organism evidence="1 2">
    <name type="scientific">Canavalia gladiata</name>
    <name type="common">Sword bean</name>
    <name type="synonym">Dolichos gladiatus</name>
    <dbReference type="NCBI Taxonomy" id="3824"/>
    <lineage>
        <taxon>Eukaryota</taxon>
        <taxon>Viridiplantae</taxon>
        <taxon>Streptophyta</taxon>
        <taxon>Embryophyta</taxon>
        <taxon>Tracheophyta</taxon>
        <taxon>Spermatophyta</taxon>
        <taxon>Magnoliopsida</taxon>
        <taxon>eudicotyledons</taxon>
        <taxon>Gunneridae</taxon>
        <taxon>Pentapetalae</taxon>
        <taxon>rosids</taxon>
        <taxon>fabids</taxon>
        <taxon>Fabales</taxon>
        <taxon>Fabaceae</taxon>
        <taxon>Papilionoideae</taxon>
        <taxon>50 kb inversion clade</taxon>
        <taxon>NPAAA clade</taxon>
        <taxon>indigoferoid/millettioid clade</taxon>
        <taxon>Phaseoleae</taxon>
        <taxon>Canavalia</taxon>
    </lineage>
</organism>
<keyword evidence="2" id="KW-1185">Reference proteome</keyword>
<dbReference type="PANTHER" id="PTHR32002">
    <property type="entry name" value="PROTEIN NLP8"/>
    <property type="match status" value="1"/>
</dbReference>
<evidence type="ECO:0000313" key="1">
    <source>
        <dbReference type="EMBL" id="KAK7345036.1"/>
    </source>
</evidence>